<dbReference type="InterPro" id="IPR047650">
    <property type="entry name" value="Transpos_IS110"/>
</dbReference>
<evidence type="ECO:0000259" key="1">
    <source>
        <dbReference type="Pfam" id="PF01548"/>
    </source>
</evidence>
<evidence type="ECO:0000313" key="4">
    <source>
        <dbReference type="Proteomes" id="UP000295818"/>
    </source>
</evidence>
<feature type="domain" description="Transposase IS116/IS110/IS902 C-terminal" evidence="2">
    <location>
        <begin position="224"/>
        <end position="294"/>
    </location>
</feature>
<dbReference type="Proteomes" id="UP000295818">
    <property type="component" value="Unassembled WGS sequence"/>
</dbReference>
<dbReference type="RefSeq" id="WP_132190137.1">
    <property type="nucleotide sequence ID" value="NZ_SLWM01000003.1"/>
</dbReference>
<protein>
    <submittedName>
        <fullName evidence="3">Transposase</fullName>
    </submittedName>
</protein>
<comment type="caution">
    <text evidence="3">The sequence shown here is derived from an EMBL/GenBank/DDBJ whole genome shotgun (WGS) entry which is preliminary data.</text>
</comment>
<reference evidence="3 4" key="1">
    <citation type="journal article" date="2015" name="Stand. Genomic Sci.">
        <title>Genomic Encyclopedia of Bacterial and Archaeal Type Strains, Phase III: the genomes of soil and plant-associated and newly described type strains.</title>
        <authorList>
            <person name="Whitman W.B."/>
            <person name="Woyke T."/>
            <person name="Klenk H.P."/>
            <person name="Zhou Y."/>
            <person name="Lilburn T.G."/>
            <person name="Beck B.J."/>
            <person name="De Vos P."/>
            <person name="Vandamme P."/>
            <person name="Eisen J.A."/>
            <person name="Garrity G."/>
            <person name="Hugenholtz P."/>
            <person name="Kyrpides N.C."/>
        </authorList>
    </citation>
    <scope>NUCLEOTIDE SEQUENCE [LARGE SCALE GENOMIC DNA]</scope>
    <source>
        <strain evidence="3 4">VKM Ac-2538</strain>
    </source>
</reference>
<dbReference type="InterPro" id="IPR002525">
    <property type="entry name" value="Transp_IS110-like_N"/>
</dbReference>
<dbReference type="Pfam" id="PF02371">
    <property type="entry name" value="Transposase_20"/>
    <property type="match status" value="1"/>
</dbReference>
<accession>A0ABY2BPY1</accession>
<proteinExistence type="predicted"/>
<dbReference type="PANTHER" id="PTHR33055:SF13">
    <property type="entry name" value="TRANSPOSASE"/>
    <property type="match status" value="1"/>
</dbReference>
<evidence type="ECO:0000259" key="2">
    <source>
        <dbReference type="Pfam" id="PF02371"/>
    </source>
</evidence>
<dbReference type="Pfam" id="PF01548">
    <property type="entry name" value="DEDD_Tnp_IS110"/>
    <property type="match status" value="1"/>
</dbReference>
<sequence>MEGYAGRQFVGMDLHRRRSVLVRMTAGGEVLERVRIVNDVDRLAAVMARAGECPEVVLEATYGWYWAVDVLREQGAVVHMAHPLGVKAFEYRRVKNDERDAADLADLLRMGRLPEAWIAPPATRELRELVRHRAKLVGLRSHCKAEIHAVLAKCGVPVRMSDLLGLDGTALLDQLRDSSQLAAPYAARIGSLRRIIDLLEFEIDHTAGMVRGRLARHPGYVAAQTIPGIGPTLAAVLVAEIGDIDRFTRPEQLTCWAGLTPKHHESDTHVHRGRITKQGSRLVRWAVVESVQVLPDTTMVGQFRDRVAARRGRNIGVVAAARRQLEYVFYALRDHHVRALNHTSQHARPAA</sequence>
<dbReference type="PANTHER" id="PTHR33055">
    <property type="entry name" value="TRANSPOSASE FOR INSERTION SEQUENCE ELEMENT IS1111A"/>
    <property type="match status" value="1"/>
</dbReference>
<dbReference type="NCBIfam" id="NF033542">
    <property type="entry name" value="transpos_IS110"/>
    <property type="match status" value="1"/>
</dbReference>
<feature type="domain" description="Transposase IS110-like N-terminal" evidence="1">
    <location>
        <begin position="10"/>
        <end position="152"/>
    </location>
</feature>
<evidence type="ECO:0000313" key="3">
    <source>
        <dbReference type="EMBL" id="TCO27401.1"/>
    </source>
</evidence>
<keyword evidence="4" id="KW-1185">Reference proteome</keyword>
<dbReference type="InterPro" id="IPR003346">
    <property type="entry name" value="Transposase_20"/>
</dbReference>
<organism evidence="3 4">
    <name type="scientific">Kribbella orskensis</name>
    <dbReference type="NCBI Taxonomy" id="2512216"/>
    <lineage>
        <taxon>Bacteria</taxon>
        <taxon>Bacillati</taxon>
        <taxon>Actinomycetota</taxon>
        <taxon>Actinomycetes</taxon>
        <taxon>Propionibacteriales</taxon>
        <taxon>Kribbellaceae</taxon>
        <taxon>Kribbella</taxon>
    </lineage>
</organism>
<dbReference type="EMBL" id="SLWM01000003">
    <property type="protein sequence ID" value="TCO27401.1"/>
    <property type="molecule type" value="Genomic_DNA"/>
</dbReference>
<name>A0ABY2BPY1_9ACTN</name>
<gene>
    <name evidence="3" type="ORF">EV644_10398</name>
</gene>